<dbReference type="Proteomes" id="UP000190961">
    <property type="component" value="Unassembled WGS sequence"/>
</dbReference>
<evidence type="ECO:0000313" key="1">
    <source>
        <dbReference type="EMBL" id="SKC53650.1"/>
    </source>
</evidence>
<dbReference type="GO" id="GO:0006310">
    <property type="term" value="P:DNA recombination"/>
    <property type="evidence" value="ECO:0007669"/>
    <property type="project" value="InterPro"/>
</dbReference>
<dbReference type="EMBL" id="FUZU01000001">
    <property type="protein sequence ID" value="SKC53650.1"/>
    <property type="molecule type" value="Genomic_DNA"/>
</dbReference>
<dbReference type="InterPro" id="IPR013762">
    <property type="entry name" value="Integrase-like_cat_sf"/>
</dbReference>
<protein>
    <submittedName>
        <fullName evidence="1">Uncharacterized protein</fullName>
    </submittedName>
</protein>
<reference evidence="1 2" key="1">
    <citation type="submission" date="2017-02" db="EMBL/GenBank/DDBJ databases">
        <authorList>
            <person name="Peterson S.W."/>
        </authorList>
    </citation>
    <scope>NUCLEOTIDE SEQUENCE [LARGE SCALE GENOMIC DNA]</scope>
    <source>
        <strain evidence="1 2">DSM 25262</strain>
    </source>
</reference>
<organism evidence="1 2">
    <name type="scientific">Ohtaekwangia koreensis</name>
    <dbReference type="NCBI Taxonomy" id="688867"/>
    <lineage>
        <taxon>Bacteria</taxon>
        <taxon>Pseudomonadati</taxon>
        <taxon>Bacteroidota</taxon>
        <taxon>Cytophagia</taxon>
        <taxon>Cytophagales</taxon>
        <taxon>Fulvivirgaceae</taxon>
        <taxon>Ohtaekwangia</taxon>
    </lineage>
</organism>
<dbReference type="GO" id="GO:0003677">
    <property type="term" value="F:DNA binding"/>
    <property type="evidence" value="ECO:0007669"/>
    <property type="project" value="InterPro"/>
</dbReference>
<sequence>MTTKHKVSDLSINTSFILHGYKRQEDNRQQLKAHNRIYRGGKLIERFEIFLQIKEEPIYLLSSEITKGMIKLDVANSIVYNLFIKSVKNEIDRIAEKQLKEQGFIDKEDFRKDIKAFGKKFAPTLTIESPKANRTDTDKIFSNIGPVEIDQSVIDDINSEIQIDADTAEPVLFEELENVVIHKQADYNKQLIEQTIKNLSTEERYKQGYFNRNNIFELFASTYYLDITNKFYSKIVIRLFEYRERIKPKEDVRYLNSDWAINFFQFLNTNGYYNINTKNFDPLNYDPAIFQYNKERKQYEDQTFQKMIHIFKQIVKQLKKQKLLERVIDLDDLTFNALRKGTVKKGTRIEHHLTKDEFDELFKYKFQESKLKHYQTIFDELLTRGIAKRVGNDSLTVTIEKLNKYRDIFCFMTMAGGQRGIEEYNSTELRDYSKTEKVISFYQNKGKNVVANPLNVYTAELLKRSKNNLSKVSDYEEYRAYLKLIAYIVDFKRSVQEKIDKNEWVHIKDILNPYMCRKTFGTIMYDQLRLSDEDIALFTGHKNRNQSELSSSYINKKNIENKKVLIKDLILRS</sequence>
<dbReference type="RefSeq" id="WP_079685913.1">
    <property type="nucleotide sequence ID" value="NZ_FUZU01000001.1"/>
</dbReference>
<proteinExistence type="predicted"/>
<keyword evidence="2" id="KW-1185">Reference proteome</keyword>
<dbReference type="AlphaFoldDB" id="A0A1T5JQI0"/>
<gene>
    <name evidence="1" type="ORF">SAMN05660236_1370</name>
</gene>
<dbReference type="Gene3D" id="1.10.443.10">
    <property type="entry name" value="Intergrase catalytic core"/>
    <property type="match status" value="1"/>
</dbReference>
<dbReference type="GO" id="GO:0015074">
    <property type="term" value="P:DNA integration"/>
    <property type="evidence" value="ECO:0007669"/>
    <property type="project" value="InterPro"/>
</dbReference>
<name>A0A1T5JQI0_9BACT</name>
<evidence type="ECO:0000313" key="2">
    <source>
        <dbReference type="Proteomes" id="UP000190961"/>
    </source>
</evidence>
<accession>A0A1T5JQI0</accession>